<protein>
    <submittedName>
        <fullName evidence="5">Protein-arginine-phosphatase</fullName>
        <ecNumber evidence="5">3.9.1.2</ecNumber>
    </submittedName>
</protein>
<dbReference type="Gene3D" id="3.40.50.2300">
    <property type="match status" value="1"/>
</dbReference>
<accession>A0A1S8KX67</accession>
<feature type="active site" description="Nucleophile" evidence="4">
    <location>
        <position position="7"/>
    </location>
</feature>
<reference evidence="5 6" key="1">
    <citation type="submission" date="2022-04" db="EMBL/GenBank/DDBJ databases">
        <title>Genome sequence of C. roseum typestrain.</title>
        <authorList>
            <person name="Poehlein A."/>
            <person name="Schoch T."/>
            <person name="Duerre P."/>
            <person name="Daniel R."/>
        </authorList>
    </citation>
    <scope>NUCLEOTIDE SEQUENCE [LARGE SCALE GENOMIC DNA]</scope>
    <source>
        <strain evidence="5 6">DSM 7320</strain>
    </source>
</reference>
<evidence type="ECO:0000256" key="4">
    <source>
        <dbReference type="PIRSR" id="PIRSR617867-1"/>
    </source>
</evidence>
<dbReference type="InterPro" id="IPR017867">
    <property type="entry name" value="Tyr_phospatase_low_mol_wt"/>
</dbReference>
<proteinExistence type="inferred from homology"/>
<evidence type="ECO:0000313" key="6">
    <source>
        <dbReference type="Proteomes" id="UP000190951"/>
    </source>
</evidence>
<evidence type="ECO:0000256" key="1">
    <source>
        <dbReference type="ARBA" id="ARBA00011063"/>
    </source>
</evidence>
<dbReference type="AlphaFoldDB" id="A0A1S8KX67"/>
<comment type="similarity">
    <text evidence="1">Belongs to the low molecular weight phosphotyrosine protein phosphatase family.</text>
</comment>
<dbReference type="GO" id="GO:0098627">
    <property type="term" value="F:protein arginine phosphatase activity"/>
    <property type="evidence" value="ECO:0007669"/>
    <property type="project" value="UniProtKB-EC"/>
</dbReference>
<organism evidence="5 6">
    <name type="scientific">Clostridium felsineum</name>
    <dbReference type="NCBI Taxonomy" id="36839"/>
    <lineage>
        <taxon>Bacteria</taxon>
        <taxon>Bacillati</taxon>
        <taxon>Bacillota</taxon>
        <taxon>Clostridia</taxon>
        <taxon>Eubacteriales</taxon>
        <taxon>Clostridiaceae</taxon>
        <taxon>Clostridium</taxon>
    </lineage>
</organism>
<sequence>MKILFVCTGNTCRSCMAEAIFNSMCNIKGIEAFSAGASVIAESRTSLNSASVVKENLNVDISGRKAVQLTPFLVDTCDLVLTMTSYLSDMLRSHMEKSANKIYSLSEYIELEGDVTDPYGGSVEVYRQTYRDLEKRLEMLIKKLNEDRSI</sequence>
<dbReference type="SMART" id="SM00226">
    <property type="entry name" value="LMWPc"/>
    <property type="match status" value="1"/>
</dbReference>
<dbReference type="SUPFAM" id="SSF52788">
    <property type="entry name" value="Phosphotyrosine protein phosphatases I"/>
    <property type="match status" value="1"/>
</dbReference>
<dbReference type="CDD" id="cd16344">
    <property type="entry name" value="LMWPAP"/>
    <property type="match status" value="1"/>
</dbReference>
<dbReference type="PANTHER" id="PTHR11717:SF31">
    <property type="entry name" value="LOW MOLECULAR WEIGHT PROTEIN-TYROSINE-PHOSPHATASE ETP-RELATED"/>
    <property type="match status" value="1"/>
</dbReference>
<feature type="active site" description="Proton donor" evidence="4">
    <location>
        <position position="117"/>
    </location>
</feature>
<evidence type="ECO:0000256" key="2">
    <source>
        <dbReference type="ARBA" id="ARBA00022801"/>
    </source>
</evidence>
<dbReference type="GO" id="GO:0004725">
    <property type="term" value="F:protein tyrosine phosphatase activity"/>
    <property type="evidence" value="ECO:0007669"/>
    <property type="project" value="InterPro"/>
</dbReference>
<evidence type="ECO:0000313" key="5">
    <source>
        <dbReference type="EMBL" id="URZ12992.1"/>
    </source>
</evidence>
<dbReference type="RefSeq" id="WP_077834489.1">
    <property type="nucleotide sequence ID" value="NZ_CP096983.1"/>
</dbReference>
<dbReference type="InterPro" id="IPR036196">
    <property type="entry name" value="Ptyr_pPase_sf"/>
</dbReference>
<dbReference type="PANTHER" id="PTHR11717">
    <property type="entry name" value="LOW MOLECULAR WEIGHT PROTEIN TYROSINE PHOSPHATASE"/>
    <property type="match status" value="1"/>
</dbReference>
<keyword evidence="6" id="KW-1185">Reference proteome</keyword>
<name>A0A1S8KX67_9CLOT</name>
<dbReference type="Proteomes" id="UP000190951">
    <property type="component" value="Chromosome"/>
</dbReference>
<evidence type="ECO:0000256" key="3">
    <source>
        <dbReference type="ARBA" id="ARBA00022912"/>
    </source>
</evidence>
<dbReference type="EMBL" id="CP096983">
    <property type="protein sequence ID" value="URZ12992.1"/>
    <property type="molecule type" value="Genomic_DNA"/>
</dbReference>
<dbReference type="PRINTS" id="PR00719">
    <property type="entry name" value="LMWPTPASE"/>
</dbReference>
<dbReference type="EC" id="3.9.1.2" evidence="5"/>
<gene>
    <name evidence="5" type="primary">ywlE</name>
    <name evidence="5" type="ORF">CROST_037420</name>
</gene>
<feature type="active site" description="Nucleophile" evidence="4">
    <location>
        <position position="13"/>
    </location>
</feature>
<dbReference type="STRING" id="84029.CROST_45310"/>
<dbReference type="InterPro" id="IPR050438">
    <property type="entry name" value="LMW_PTPase"/>
</dbReference>
<keyword evidence="3" id="KW-0904">Protein phosphatase</keyword>
<keyword evidence="2 5" id="KW-0378">Hydrolase</keyword>
<dbReference type="KEGG" id="crw:CROST_037420"/>
<dbReference type="Pfam" id="PF01451">
    <property type="entry name" value="LMWPc"/>
    <property type="match status" value="1"/>
</dbReference>
<dbReference type="InterPro" id="IPR023485">
    <property type="entry name" value="Ptyr_pPase"/>
</dbReference>